<dbReference type="PROSITE" id="PS50262">
    <property type="entry name" value="G_PROTEIN_RECEP_F1_2"/>
    <property type="match status" value="1"/>
</dbReference>
<evidence type="ECO:0000256" key="7">
    <source>
        <dbReference type="ARBA" id="ARBA00023170"/>
    </source>
</evidence>
<feature type="transmembrane region" description="Helical" evidence="9">
    <location>
        <begin position="201"/>
        <end position="223"/>
    </location>
</feature>
<dbReference type="GO" id="GO:0004930">
    <property type="term" value="F:G protein-coupled receptor activity"/>
    <property type="evidence" value="ECO:0007669"/>
    <property type="project" value="UniProtKB-KW"/>
</dbReference>
<evidence type="ECO:0000256" key="5">
    <source>
        <dbReference type="ARBA" id="ARBA00023040"/>
    </source>
</evidence>
<comment type="similarity">
    <text evidence="2">Belongs to the G-protein coupled receptor 1 family.</text>
</comment>
<feature type="domain" description="G-protein coupled receptors family 1 profile" evidence="10">
    <location>
        <begin position="53"/>
        <end position="315"/>
    </location>
</feature>
<name>A0A224XMI5_9HEMI</name>
<dbReference type="PANTHER" id="PTHR45695:SF22">
    <property type="entry name" value="G-PROTEIN COUPLED RECEPTORS FAMILY 1 PROFILE DOMAIN-CONTAINING PROTEIN"/>
    <property type="match status" value="1"/>
</dbReference>
<evidence type="ECO:0000313" key="11">
    <source>
        <dbReference type="EMBL" id="JAW11038.1"/>
    </source>
</evidence>
<protein>
    <submittedName>
        <fullName evidence="11">Putative adipokinetic hormone receptor</fullName>
    </submittedName>
</protein>
<dbReference type="InterPro" id="IPR017452">
    <property type="entry name" value="GPCR_Rhodpsn_7TM"/>
</dbReference>
<dbReference type="AlphaFoldDB" id="A0A224XMI5"/>
<dbReference type="GO" id="GO:0005886">
    <property type="term" value="C:plasma membrane"/>
    <property type="evidence" value="ECO:0007669"/>
    <property type="project" value="TreeGrafter"/>
</dbReference>
<feature type="transmembrane region" description="Helical" evidence="9">
    <location>
        <begin position="83"/>
        <end position="106"/>
    </location>
</feature>
<keyword evidence="5" id="KW-0297">G-protein coupled receptor</keyword>
<feature type="transmembrane region" description="Helical" evidence="9">
    <location>
        <begin position="112"/>
        <end position="133"/>
    </location>
</feature>
<dbReference type="EMBL" id="GFTR01005388">
    <property type="protein sequence ID" value="JAW11038.1"/>
    <property type="molecule type" value="Transcribed_RNA"/>
</dbReference>
<feature type="transmembrane region" description="Helical" evidence="9">
    <location>
        <begin position="260"/>
        <end position="284"/>
    </location>
</feature>
<evidence type="ECO:0000256" key="4">
    <source>
        <dbReference type="ARBA" id="ARBA00022989"/>
    </source>
</evidence>
<evidence type="ECO:0000256" key="3">
    <source>
        <dbReference type="ARBA" id="ARBA00022692"/>
    </source>
</evidence>
<sequence length="354" mass="40675">MTRMEEVFTFTFFPDWSEVRTETNETYTVPHSMRFNDGHKLALIVYTLLMLISGIGNVWVLIRLAKSRTSRTNRMLTHLAIADLFVAFLMMPTEIISAATVAWWFGDISCRISAFFKTFGLYQSSFVLVCIGIDRYYAIVKPLSITDTFCRGKGIIALAWVFSGICSLPQVFVFRVQQHHQFRGYKQCCTFNAFPSPSHEMAYGIFNMLMMYVLPLVVISFCYGSIVIEICRRASAQNSGRLRRSTLGFLGRAKNRTLKLTITIIFAFFVCWTPYYIMALWYWLDRSSAQGVDIRVQRGLFLFACTNSSINPLVYGVYQRTSCGPTNSRTSHNTCITELRQQRTNNNHVRDNQV</sequence>
<dbReference type="PRINTS" id="PR00237">
    <property type="entry name" value="GPCRRHODOPSN"/>
</dbReference>
<keyword evidence="7 11" id="KW-0675">Receptor</keyword>
<dbReference type="PANTHER" id="PTHR45695">
    <property type="entry name" value="LEUCOKININ RECEPTOR-RELATED"/>
    <property type="match status" value="1"/>
</dbReference>
<evidence type="ECO:0000256" key="9">
    <source>
        <dbReference type="SAM" id="Phobius"/>
    </source>
</evidence>
<evidence type="ECO:0000256" key="6">
    <source>
        <dbReference type="ARBA" id="ARBA00023136"/>
    </source>
</evidence>
<proteinExistence type="inferred from homology"/>
<reference evidence="11" key="1">
    <citation type="journal article" date="2018" name="PLoS Negl. Trop. Dis.">
        <title>An insight into the salivary gland and fat body transcriptome of Panstrongylus lignarius (Hemiptera: Heteroptera), the main vector of Chagas disease in Peru.</title>
        <authorList>
            <person name="Nevoa J.C."/>
            <person name="Mendes M.T."/>
            <person name="da Silva M.V."/>
            <person name="Soares S.C."/>
            <person name="Oliveira C.J.F."/>
            <person name="Ribeiro J.M.C."/>
        </authorList>
    </citation>
    <scope>NUCLEOTIDE SEQUENCE</scope>
</reference>
<dbReference type="SUPFAM" id="SSF81321">
    <property type="entry name" value="Family A G protein-coupled receptor-like"/>
    <property type="match status" value="1"/>
</dbReference>
<dbReference type="InterPro" id="IPR000276">
    <property type="entry name" value="GPCR_Rhodpsn"/>
</dbReference>
<keyword evidence="3 9" id="KW-0812">Transmembrane</keyword>
<evidence type="ECO:0000259" key="10">
    <source>
        <dbReference type="PROSITE" id="PS50262"/>
    </source>
</evidence>
<evidence type="ECO:0000256" key="1">
    <source>
        <dbReference type="ARBA" id="ARBA00004141"/>
    </source>
</evidence>
<dbReference type="Pfam" id="PF00001">
    <property type="entry name" value="7tm_1"/>
    <property type="match status" value="1"/>
</dbReference>
<keyword evidence="8" id="KW-0807">Transducer</keyword>
<accession>A0A224XMI5</accession>
<comment type="subcellular location">
    <subcellularLocation>
        <location evidence="1">Membrane</location>
        <topology evidence="1">Multi-pass membrane protein</topology>
    </subcellularLocation>
</comment>
<dbReference type="Gene3D" id="1.20.1070.10">
    <property type="entry name" value="Rhodopsin 7-helix transmembrane proteins"/>
    <property type="match status" value="1"/>
</dbReference>
<evidence type="ECO:0000256" key="2">
    <source>
        <dbReference type="ARBA" id="ARBA00010663"/>
    </source>
</evidence>
<feature type="transmembrane region" description="Helical" evidence="9">
    <location>
        <begin position="41"/>
        <end position="62"/>
    </location>
</feature>
<feature type="transmembrane region" description="Helical" evidence="9">
    <location>
        <begin position="154"/>
        <end position="174"/>
    </location>
</feature>
<keyword evidence="4 9" id="KW-1133">Transmembrane helix</keyword>
<evidence type="ECO:0000256" key="8">
    <source>
        <dbReference type="ARBA" id="ARBA00023224"/>
    </source>
</evidence>
<organism evidence="11">
    <name type="scientific">Panstrongylus lignarius</name>
    <dbReference type="NCBI Taxonomy" id="156445"/>
    <lineage>
        <taxon>Eukaryota</taxon>
        <taxon>Metazoa</taxon>
        <taxon>Ecdysozoa</taxon>
        <taxon>Arthropoda</taxon>
        <taxon>Hexapoda</taxon>
        <taxon>Insecta</taxon>
        <taxon>Pterygota</taxon>
        <taxon>Neoptera</taxon>
        <taxon>Paraneoptera</taxon>
        <taxon>Hemiptera</taxon>
        <taxon>Heteroptera</taxon>
        <taxon>Panheteroptera</taxon>
        <taxon>Cimicomorpha</taxon>
        <taxon>Reduviidae</taxon>
        <taxon>Triatominae</taxon>
        <taxon>Panstrongylus</taxon>
    </lineage>
</organism>
<keyword evidence="6 9" id="KW-0472">Membrane</keyword>